<reference evidence="1 2" key="1">
    <citation type="journal article" date="2006" name="Nat. Biotechnol.">
        <title>Complete genome sequence of the entomopathogenic and metabolically versatile soil bacterium Pseudomonas entomophila.</title>
        <authorList>
            <person name="Vodovar N."/>
            <person name="Vallenet D."/>
            <person name="Cruveiller S."/>
            <person name="Rouy Z."/>
            <person name="Barbe V."/>
            <person name="Acosta C."/>
            <person name="Cattolico L."/>
            <person name="Jubin C."/>
            <person name="Lajus A."/>
            <person name="Segurens B."/>
            <person name="Vacherie B."/>
            <person name="Wincker P."/>
            <person name="Weissenbach J."/>
            <person name="Lemaitre B."/>
            <person name="Medigue C."/>
            <person name="Boccard F."/>
        </authorList>
    </citation>
    <scope>NUCLEOTIDE SEQUENCE [LARGE SCALE GENOMIC DNA]</scope>
    <source>
        <strain evidence="1 2">L48</strain>
    </source>
</reference>
<dbReference type="PANTHER" id="PTHR36849">
    <property type="entry name" value="CYTOPLASMIC PROTEIN-RELATED"/>
    <property type="match status" value="1"/>
</dbReference>
<evidence type="ECO:0008006" key="3">
    <source>
        <dbReference type="Google" id="ProtNLM"/>
    </source>
</evidence>
<evidence type="ECO:0000313" key="2">
    <source>
        <dbReference type="Proteomes" id="UP000000658"/>
    </source>
</evidence>
<proteinExistence type="predicted"/>
<dbReference type="AlphaFoldDB" id="Q1I818"/>
<protein>
    <recommendedName>
        <fullName evidence="3">DUF488 family protein</fullName>
    </recommendedName>
</protein>
<evidence type="ECO:0000313" key="1">
    <source>
        <dbReference type="EMBL" id="CAK16210.1"/>
    </source>
</evidence>
<dbReference type="eggNOG" id="COG3189">
    <property type="taxonomic scope" value="Bacteria"/>
</dbReference>
<name>Q1I818_PSEE4</name>
<gene>
    <name evidence="1" type="ordered locus">PSEEN3465</name>
</gene>
<dbReference type="Proteomes" id="UP000000658">
    <property type="component" value="Chromosome"/>
</dbReference>
<dbReference type="EMBL" id="CT573326">
    <property type="protein sequence ID" value="CAK16210.1"/>
    <property type="molecule type" value="Genomic_DNA"/>
</dbReference>
<accession>Q1I818</accession>
<dbReference type="STRING" id="384676.PSEEN3465"/>
<dbReference type="Pfam" id="PF22752">
    <property type="entry name" value="DUF488-N3i"/>
    <property type="match status" value="1"/>
</dbReference>
<organism evidence="1 2">
    <name type="scientific">Pseudomonas entomophila (strain L48)</name>
    <dbReference type="NCBI Taxonomy" id="384676"/>
    <lineage>
        <taxon>Bacteria</taxon>
        <taxon>Pseudomonadati</taxon>
        <taxon>Pseudomonadota</taxon>
        <taxon>Gammaproteobacteria</taxon>
        <taxon>Pseudomonadales</taxon>
        <taxon>Pseudomonadaceae</taxon>
        <taxon>Pseudomonas</taxon>
    </lineage>
</organism>
<sequence>MSHRCPMIRCKRVSEAALPSDGQRVLVDRLWPRNMRKDELQALWLCEVAPSDALRKAFHAAELDFAGFTLCYQQELAAHPEHWYPLLDLADKGVLTLLYAGKDTEHNNAQVLARWLEDELERRGPGSSPVCYAPETP</sequence>
<dbReference type="KEGG" id="pen:PSEEN3465"/>
<dbReference type="PANTHER" id="PTHR36849:SF1">
    <property type="entry name" value="CYTOPLASMIC PROTEIN"/>
    <property type="match status" value="1"/>
</dbReference>
<dbReference type="HOGENOM" id="CLU_137928_0_1_6"/>
<dbReference type="InterPro" id="IPR052552">
    <property type="entry name" value="YeaO-like"/>
</dbReference>